<dbReference type="KEGG" id="gaw:V144x_32590"/>
<sequence length="83" mass="9003">MTRVAVEGFELVLDFQGKTYILGFAGDSRGIKQLNRKYSISENSIVKPEGSRNTLIAIMYNTKGKLADGIRRTGSTVGGGDYA</sequence>
<proteinExistence type="predicted"/>
<gene>
    <name evidence="1" type="ORF">V144x_32590</name>
</gene>
<dbReference type="AlphaFoldDB" id="A0A517VXP4"/>
<name>A0A517VXP4_9PLAN</name>
<evidence type="ECO:0000313" key="1">
    <source>
        <dbReference type="EMBL" id="QDT97777.1"/>
    </source>
</evidence>
<reference evidence="1 2" key="1">
    <citation type="submission" date="2019-03" db="EMBL/GenBank/DDBJ databases">
        <title>Deep-cultivation of Planctomycetes and their phenomic and genomic characterization uncovers novel biology.</title>
        <authorList>
            <person name="Wiegand S."/>
            <person name="Jogler M."/>
            <person name="Boedeker C."/>
            <person name="Pinto D."/>
            <person name="Vollmers J."/>
            <person name="Rivas-Marin E."/>
            <person name="Kohn T."/>
            <person name="Peeters S.H."/>
            <person name="Heuer A."/>
            <person name="Rast P."/>
            <person name="Oberbeckmann S."/>
            <person name="Bunk B."/>
            <person name="Jeske O."/>
            <person name="Meyerdierks A."/>
            <person name="Storesund J.E."/>
            <person name="Kallscheuer N."/>
            <person name="Luecker S."/>
            <person name="Lage O.M."/>
            <person name="Pohl T."/>
            <person name="Merkel B.J."/>
            <person name="Hornburger P."/>
            <person name="Mueller R.-W."/>
            <person name="Bruemmer F."/>
            <person name="Labrenz M."/>
            <person name="Spormann A.M."/>
            <person name="Op den Camp H."/>
            <person name="Overmann J."/>
            <person name="Amann R."/>
            <person name="Jetten M.S.M."/>
            <person name="Mascher T."/>
            <person name="Medema M.H."/>
            <person name="Devos D.P."/>
            <person name="Kaster A.-K."/>
            <person name="Ovreas L."/>
            <person name="Rohde M."/>
            <person name="Galperin M.Y."/>
            <person name="Jogler C."/>
        </authorList>
    </citation>
    <scope>NUCLEOTIDE SEQUENCE [LARGE SCALE GENOMIC DNA]</scope>
    <source>
        <strain evidence="1 2">V144</strain>
    </source>
</reference>
<protein>
    <submittedName>
        <fullName evidence="1">Uncharacterized protein</fullName>
    </submittedName>
</protein>
<dbReference type="RefSeq" id="WP_144986073.1">
    <property type="nucleotide sequence ID" value="NZ_CP037920.1"/>
</dbReference>
<dbReference type="EMBL" id="CP037920">
    <property type="protein sequence ID" value="QDT97777.1"/>
    <property type="molecule type" value="Genomic_DNA"/>
</dbReference>
<organism evidence="1 2">
    <name type="scientific">Gimesia aquarii</name>
    <dbReference type="NCBI Taxonomy" id="2527964"/>
    <lineage>
        <taxon>Bacteria</taxon>
        <taxon>Pseudomonadati</taxon>
        <taxon>Planctomycetota</taxon>
        <taxon>Planctomycetia</taxon>
        <taxon>Planctomycetales</taxon>
        <taxon>Planctomycetaceae</taxon>
        <taxon>Gimesia</taxon>
    </lineage>
</organism>
<accession>A0A517VXP4</accession>
<dbReference type="Proteomes" id="UP000318704">
    <property type="component" value="Chromosome"/>
</dbReference>
<evidence type="ECO:0000313" key="2">
    <source>
        <dbReference type="Proteomes" id="UP000318704"/>
    </source>
</evidence>